<dbReference type="Proteomes" id="UP000186817">
    <property type="component" value="Unassembled WGS sequence"/>
</dbReference>
<reference evidence="3 4" key="1">
    <citation type="submission" date="2016-02" db="EMBL/GenBank/DDBJ databases">
        <title>Genome analysis of coral dinoflagellate symbionts highlights evolutionary adaptations to a symbiotic lifestyle.</title>
        <authorList>
            <person name="Aranda M."/>
            <person name="Li Y."/>
            <person name="Liew Y.J."/>
            <person name="Baumgarten S."/>
            <person name="Simakov O."/>
            <person name="Wilson M."/>
            <person name="Piel J."/>
            <person name="Ashoor H."/>
            <person name="Bougouffa S."/>
            <person name="Bajic V.B."/>
            <person name="Ryu T."/>
            <person name="Ravasi T."/>
            <person name="Bayer T."/>
            <person name="Micklem G."/>
            <person name="Kim H."/>
            <person name="Bhak J."/>
            <person name="Lajeunesse T.C."/>
            <person name="Voolstra C.R."/>
        </authorList>
    </citation>
    <scope>NUCLEOTIDE SEQUENCE [LARGE SCALE GENOMIC DNA]</scope>
    <source>
        <strain evidence="3 4">CCMP2467</strain>
    </source>
</reference>
<gene>
    <name evidence="3" type="ORF">AK812_SmicGene17046</name>
</gene>
<dbReference type="InterPro" id="IPR001623">
    <property type="entry name" value="DnaJ_domain"/>
</dbReference>
<comment type="caution">
    <text evidence="3">The sequence shown here is derived from an EMBL/GenBank/DDBJ whole genome shotgun (WGS) entry which is preliminary data.</text>
</comment>
<feature type="region of interest" description="Disordered" evidence="1">
    <location>
        <begin position="747"/>
        <end position="805"/>
    </location>
</feature>
<evidence type="ECO:0000259" key="2">
    <source>
        <dbReference type="PROSITE" id="PS50076"/>
    </source>
</evidence>
<dbReference type="Pfam" id="PF00226">
    <property type="entry name" value="DnaJ"/>
    <property type="match status" value="1"/>
</dbReference>
<accession>A0A1Q9DYQ1</accession>
<dbReference type="PROSITE" id="PS50076">
    <property type="entry name" value="DNAJ_2"/>
    <property type="match status" value="1"/>
</dbReference>
<dbReference type="Gene3D" id="1.10.287.110">
    <property type="entry name" value="DnaJ domain"/>
    <property type="match status" value="1"/>
</dbReference>
<proteinExistence type="predicted"/>
<feature type="region of interest" description="Disordered" evidence="1">
    <location>
        <begin position="961"/>
        <end position="983"/>
    </location>
</feature>
<dbReference type="OrthoDB" id="413400at2759"/>
<evidence type="ECO:0000256" key="1">
    <source>
        <dbReference type="SAM" id="MobiDB-lite"/>
    </source>
</evidence>
<keyword evidence="4" id="KW-1185">Reference proteome</keyword>
<name>A0A1Q9DYQ1_SYMMI</name>
<evidence type="ECO:0000313" key="4">
    <source>
        <dbReference type="Proteomes" id="UP000186817"/>
    </source>
</evidence>
<dbReference type="InterPro" id="IPR036869">
    <property type="entry name" value="J_dom_sf"/>
</dbReference>
<sequence length="1151" mass="127318">MSLQSLNSALLDSCTAEHGRLWDLFIKVRVDRRAEKVLAEHIELMSQSSLLALLAGGAPSMRSDARTLEGLLPAQPKEKPAQALANAHQWFIGGIGLGPGGMRDPGGGSLQMALAFRRLQLRAHPAADGSQQMLLDASVFLETLRAASLAQCGCRLPRHDDVGREMTDQELLLLLDIKSRRDDGALETEGFLEGAKAQRLAAYARTLREIRTDLKALQKVLSLDNARQLLGLSHSASTEDLAKAYRRKARELHPDRNYSYRVPAVVAVAGTMAVPPECNEEWFELVPNLLSHEGWEVAIDKGRCSLSHCDCPWGGHIIKCSIEDVVVKNPPEDTSCVFVRPETRERHQASCGDRFGRVELLEMLGPGEAVIKRFCSWGLLRLCTVLFGRLARPYVEFSFTSGDGACTALQKVSRDYPKKGDCAIGLFHYTGEPPEGYWSAKRHCVHAACAGLLHCRPQADGKFHISGIFSVSEDKFARWATTHFELLIESCRRTCQWWLNRPGVEELRSHDQAAYVTLTIQSWQRGFPFLPSDAGQETESTVTIAAGEALGLTGWTRFDPSMVGDEKFRFSSYLQRFLRNLNIPVVVYDRLDGRKIVPYQCIVRSEEWMEIRSHFLQAFSLQKTAYRHANGGTTAPNVHDNSKPRFIPRSSCEALNRRIELAQRRQGETSTGAFQALRGAYELLQSHKDGIARASQVDVVPQIGPGETVVRGVEFKLPKHSGADELALKADLVLRSAQAFGDMQLLMRKPPSRAAPRAQTVPGRRTLEPVPEADPQEENEAAESGKPAQPEKQKPGGAVWRASSRSGRSRLALHCAGTVNMTAEEAARVGMSASATQAQVLPLLLAVLDVSTTMPEELFGNVTRNAKKCMSQMKSALSLGNEACDIGWKASNQAMEYSDSEAFWEPRGESGKTLGDEVMEMASQAALNCAAAVMVLSDGFEAAQRLAASLQHALNVRAKTMGDEWPERKRREEKPEPEGNTEAEKRLRLHRMAGDIFSSNLEMLQWQTELREAVLCRPHLLNPVSVWEKEALFCLASEVLEGLQGRLSEVEVDQGMEPLEAVFSVTFAAASFRCVASPPSIEARLLRLAALVHAALLRKMLEEFFSTCLSDLGSRGHPMRIVEILRRRCNAALAEFTWLQADAPVRTYIDS</sequence>
<protein>
    <recommendedName>
        <fullName evidence="2">J domain-containing protein</fullName>
    </recommendedName>
</protein>
<organism evidence="3 4">
    <name type="scientific">Symbiodinium microadriaticum</name>
    <name type="common">Dinoflagellate</name>
    <name type="synonym">Zooxanthella microadriatica</name>
    <dbReference type="NCBI Taxonomy" id="2951"/>
    <lineage>
        <taxon>Eukaryota</taxon>
        <taxon>Sar</taxon>
        <taxon>Alveolata</taxon>
        <taxon>Dinophyceae</taxon>
        <taxon>Suessiales</taxon>
        <taxon>Symbiodiniaceae</taxon>
        <taxon>Symbiodinium</taxon>
    </lineage>
</organism>
<dbReference type="SUPFAM" id="SSF46565">
    <property type="entry name" value="Chaperone J-domain"/>
    <property type="match status" value="1"/>
</dbReference>
<feature type="domain" description="J" evidence="2">
    <location>
        <begin position="225"/>
        <end position="303"/>
    </location>
</feature>
<dbReference type="AlphaFoldDB" id="A0A1Q9DYQ1"/>
<evidence type="ECO:0000313" key="3">
    <source>
        <dbReference type="EMBL" id="OLQ00292.1"/>
    </source>
</evidence>
<dbReference type="CDD" id="cd06257">
    <property type="entry name" value="DnaJ"/>
    <property type="match status" value="1"/>
</dbReference>
<dbReference type="EMBL" id="LSRX01000332">
    <property type="protein sequence ID" value="OLQ00292.1"/>
    <property type="molecule type" value="Genomic_DNA"/>
</dbReference>